<dbReference type="RefSeq" id="WP_005989202.1">
    <property type="nucleotide sequence ID" value="NZ_AOSV01000038.1"/>
</dbReference>
<protein>
    <recommendedName>
        <fullName evidence="3">DUF2971 domain-containing protein</fullName>
    </recommendedName>
</protein>
<reference evidence="1 2" key="1">
    <citation type="journal article" date="2013" name="Genome Announc.">
        <title>Draft Genome Sequence for Desulfovibrio africanus Strain PCS.</title>
        <authorList>
            <person name="Brown S.D."/>
            <person name="Utturkar S.M."/>
            <person name="Arkin A.P."/>
            <person name="Deutschbauer A.M."/>
            <person name="Elias D.A."/>
            <person name="Hazen T.C."/>
            <person name="Chakraborty R."/>
        </authorList>
    </citation>
    <scope>NUCLEOTIDE SEQUENCE [LARGE SCALE GENOMIC DNA]</scope>
    <source>
        <strain evidence="1 2">PCS</strain>
    </source>
</reference>
<evidence type="ECO:0008006" key="3">
    <source>
        <dbReference type="Google" id="ProtNLM"/>
    </source>
</evidence>
<dbReference type="AlphaFoldDB" id="M5PPC2"/>
<proteinExistence type="predicted"/>
<name>M5PPC2_DESAF</name>
<evidence type="ECO:0000313" key="1">
    <source>
        <dbReference type="EMBL" id="EMG35824.1"/>
    </source>
</evidence>
<gene>
    <name evidence="1" type="ORF">PCS_03307</name>
</gene>
<accession>M5PPC2</accession>
<dbReference type="OrthoDB" id="190848at2"/>
<dbReference type="Proteomes" id="UP000011922">
    <property type="component" value="Unassembled WGS sequence"/>
</dbReference>
<dbReference type="PATRIC" id="fig|1262666.3.peg.3358"/>
<dbReference type="EMBL" id="AOSV01000038">
    <property type="protein sequence ID" value="EMG35824.1"/>
    <property type="molecule type" value="Genomic_DNA"/>
</dbReference>
<evidence type="ECO:0000313" key="2">
    <source>
        <dbReference type="Proteomes" id="UP000011922"/>
    </source>
</evidence>
<sequence>MTNKFYRLRGNPKYILDELREQYILFSSPDELNDPMEGYRDITWTGDEIVWTNFFRKYLYCLEHIYSLFILSDEDFTISEQNIPIFNRLNSFPTDEYAHIFSDIESKFFGERSITEYIRSISCLKHPVRRNELLTYIRLIHLYAIDTILKTYQKFRLLPQREELEINPVEMIQELIDADIFCKMDLDISQDDKHRQSTEELFSVFEEISKQVALVHRCNGIVERNESNIFFVHYDFPEKFLNQLELILYPEWYSASFMSEFSNSSAWGHYGNSHQGICLIIQSNDAKDNPFLRLRTITGWSSSSGAYYGIMSFPLYKMRYENPFLPLDFFKSIGRLPYGQLMDDWYSDKHKTISTCADWINTQEEWRKAYWERFCEASLVKTKDWEYENEYRLILSSILTDYSSLESRKLKYEFSALDGIIFGIKTPMELKQEIIKIITEKCTSENRNDFLFYQAYFCHKSKTIKSNPMPLLKFK</sequence>
<organism evidence="1 2">
    <name type="scientific">Desulfocurvibacter africanus PCS</name>
    <dbReference type="NCBI Taxonomy" id="1262666"/>
    <lineage>
        <taxon>Bacteria</taxon>
        <taxon>Pseudomonadati</taxon>
        <taxon>Thermodesulfobacteriota</taxon>
        <taxon>Desulfovibrionia</taxon>
        <taxon>Desulfovibrionales</taxon>
        <taxon>Desulfovibrionaceae</taxon>
        <taxon>Desulfocurvibacter</taxon>
    </lineage>
</organism>
<comment type="caution">
    <text evidence="1">The sequence shown here is derived from an EMBL/GenBank/DDBJ whole genome shotgun (WGS) entry which is preliminary data.</text>
</comment>